<dbReference type="Pfam" id="PF01734">
    <property type="entry name" value="Patatin"/>
    <property type="match status" value="1"/>
</dbReference>
<keyword evidence="2 4" id="KW-0378">Hydrolase</keyword>
<dbReference type="GO" id="GO:0016020">
    <property type="term" value="C:membrane"/>
    <property type="evidence" value="ECO:0007669"/>
    <property type="project" value="TreeGrafter"/>
</dbReference>
<evidence type="ECO:0000256" key="3">
    <source>
        <dbReference type="ARBA" id="ARBA00023098"/>
    </source>
</evidence>
<feature type="short sequence motif" description="GXSXG" evidence="4">
    <location>
        <begin position="37"/>
        <end position="41"/>
    </location>
</feature>
<dbReference type="EC" id="3.1.1.3" evidence="1"/>
<dbReference type="GO" id="GO:0005811">
    <property type="term" value="C:lipid droplet"/>
    <property type="evidence" value="ECO:0007669"/>
    <property type="project" value="TreeGrafter"/>
</dbReference>
<dbReference type="CDD" id="cd07218">
    <property type="entry name" value="Pat_iPLA2"/>
    <property type="match status" value="1"/>
</dbReference>
<evidence type="ECO:0000313" key="6">
    <source>
        <dbReference type="EMBL" id="KFM72666.1"/>
    </source>
</evidence>
<dbReference type="InterPro" id="IPR016035">
    <property type="entry name" value="Acyl_Trfase/lysoPLipase"/>
</dbReference>
<dbReference type="GO" id="GO:0005737">
    <property type="term" value="C:cytoplasm"/>
    <property type="evidence" value="ECO:0007669"/>
    <property type="project" value="TreeGrafter"/>
</dbReference>
<gene>
    <name evidence="6" type="ORF">X975_20223</name>
</gene>
<dbReference type="PROSITE" id="PS51635">
    <property type="entry name" value="PNPLA"/>
    <property type="match status" value="1"/>
</dbReference>
<dbReference type="FunFam" id="3.40.1090.10:FF:000017">
    <property type="entry name" value="Patatin-like phospholipase domain-containing protein 2"/>
    <property type="match status" value="1"/>
</dbReference>
<feature type="short sequence motif" description="GXGXXG" evidence="4">
    <location>
        <begin position="8"/>
        <end position="13"/>
    </location>
</feature>
<protein>
    <recommendedName>
        <fullName evidence="1">triacylglycerol lipase</fullName>
        <ecNumber evidence="1">3.1.1.3</ecNumber>
    </recommendedName>
</protein>
<evidence type="ECO:0000256" key="1">
    <source>
        <dbReference type="ARBA" id="ARBA00013279"/>
    </source>
</evidence>
<feature type="active site" description="Nucleophile" evidence="4">
    <location>
        <position position="39"/>
    </location>
</feature>
<sequence length="705" mass="79152">MMNLSFAGCGFLGIYHVGVASCFREYAPHLLVTKIAGASVGSIAATALICDVSLGQTTTDILSIAVKARSRTLGPLNPRFDLNSLIKENLERALPPNAHELCNNRLFISVTRWSDKQNVLLSQYDSREELIQALLCSCFIPLYSGMTMPVYQGVTYVDGGLSDNLPVLDENTITVSPFAGEHDICPEDESCNILQVNLANTSIAVSPRNIYRLCRILFPPKPEILSKMCQQGFDDALKFLQRKNLIACTRCLGVQSSLSLAETESESSFDKDSCCEIKQMHDNCSDCTERRKGALIGNLPDCVVDAIQQAVDQMNKGNWVLQLPGVKLLRLLGAPYILPLDVTTVIFWKVWQQLPSLRTEILAKFDTIISLTKYLLNKIDKNRHLYSAKFSCQLAITEFDYTEDNVTSSYALPTVNRKPHETCIIKTEDENTPKRKVSVVIKKAEEANTPKRKLSTRMPDILNSQNLANERRQQRKSYAGFTNSSFKAPVDKVRRKSLSEVSQPERVIKNMKFAFMVDLVPTVANNDKKTDVVEALRSLGEEDNEVNVVDLANKALSMERKYITQCCNEIGSDKIDDFEQIINAPNSEAVMSYYYVEDKTVKITELYNVTDADTSIVLPDEERKINYELQWEKDWINVPAIDPAQNVSITDTLDDDEFDTSDVEYDLPENLSSKALGKENVNLSDKNEPFISSKPQRKTSFIIVN</sequence>
<keyword evidence="3 4" id="KW-0443">Lipid metabolism</keyword>
<dbReference type="STRING" id="407821.A0A087U5M7"/>
<evidence type="ECO:0000256" key="4">
    <source>
        <dbReference type="PROSITE-ProRule" id="PRU01161"/>
    </source>
</evidence>
<evidence type="ECO:0000256" key="2">
    <source>
        <dbReference type="ARBA" id="ARBA00022801"/>
    </source>
</evidence>
<evidence type="ECO:0000313" key="7">
    <source>
        <dbReference type="Proteomes" id="UP000054359"/>
    </source>
</evidence>
<dbReference type="FunFam" id="3.40.1090.10:FF:000003">
    <property type="entry name" value="Patatin-like phospholipase domain-containing protein 2"/>
    <property type="match status" value="1"/>
</dbReference>
<dbReference type="GO" id="GO:0019433">
    <property type="term" value="P:triglyceride catabolic process"/>
    <property type="evidence" value="ECO:0007669"/>
    <property type="project" value="TreeGrafter"/>
</dbReference>
<feature type="active site" description="Proton acceptor" evidence="4">
    <location>
        <position position="158"/>
    </location>
</feature>
<dbReference type="GO" id="GO:0004806">
    <property type="term" value="F:triacylglycerol lipase activity"/>
    <property type="evidence" value="ECO:0007669"/>
    <property type="project" value="UniProtKB-EC"/>
</dbReference>
<dbReference type="PANTHER" id="PTHR12406">
    <property type="entry name" value="CALCIUM-INDEPENDENT PHOSPHOLIPASE A2 IPLA2 -RELATED"/>
    <property type="match status" value="1"/>
</dbReference>
<dbReference type="PANTHER" id="PTHR12406:SF41">
    <property type="entry name" value="BRUMMER, ISOFORM B-RELATED"/>
    <property type="match status" value="1"/>
</dbReference>
<dbReference type="OrthoDB" id="197155at2759"/>
<dbReference type="OMA" id="YSAKFSC"/>
<feature type="short sequence motif" description="DGA/G" evidence="4">
    <location>
        <begin position="158"/>
        <end position="160"/>
    </location>
</feature>
<accession>A0A087U5M7</accession>
<evidence type="ECO:0000259" key="5">
    <source>
        <dbReference type="PROSITE" id="PS51635"/>
    </source>
</evidence>
<dbReference type="Gene3D" id="3.40.1090.10">
    <property type="entry name" value="Cytosolic phospholipase A2 catalytic domain"/>
    <property type="match status" value="2"/>
</dbReference>
<dbReference type="EMBL" id="KK118304">
    <property type="protein sequence ID" value="KFM72666.1"/>
    <property type="molecule type" value="Genomic_DNA"/>
</dbReference>
<reference evidence="6 7" key="1">
    <citation type="submission" date="2013-11" db="EMBL/GenBank/DDBJ databases">
        <title>Genome sequencing of Stegodyphus mimosarum.</title>
        <authorList>
            <person name="Bechsgaard J."/>
        </authorList>
    </citation>
    <scope>NUCLEOTIDE SEQUENCE [LARGE SCALE GENOMIC DNA]</scope>
</reference>
<keyword evidence="7" id="KW-1185">Reference proteome</keyword>
<name>A0A087U5M7_STEMI</name>
<feature type="non-terminal residue" evidence="6">
    <location>
        <position position="705"/>
    </location>
</feature>
<dbReference type="AlphaFoldDB" id="A0A087U5M7"/>
<feature type="domain" description="PNPLA" evidence="5">
    <location>
        <begin position="4"/>
        <end position="171"/>
    </location>
</feature>
<dbReference type="InterPro" id="IPR033562">
    <property type="entry name" value="PLPL"/>
</dbReference>
<organism evidence="6 7">
    <name type="scientific">Stegodyphus mimosarum</name>
    <name type="common">African social velvet spider</name>
    <dbReference type="NCBI Taxonomy" id="407821"/>
    <lineage>
        <taxon>Eukaryota</taxon>
        <taxon>Metazoa</taxon>
        <taxon>Ecdysozoa</taxon>
        <taxon>Arthropoda</taxon>
        <taxon>Chelicerata</taxon>
        <taxon>Arachnida</taxon>
        <taxon>Araneae</taxon>
        <taxon>Araneomorphae</taxon>
        <taxon>Entelegynae</taxon>
        <taxon>Eresoidea</taxon>
        <taxon>Eresidae</taxon>
        <taxon>Stegodyphus</taxon>
    </lineage>
</organism>
<dbReference type="Proteomes" id="UP000054359">
    <property type="component" value="Unassembled WGS sequence"/>
</dbReference>
<keyword evidence="4" id="KW-0442">Lipid degradation</keyword>
<dbReference type="SUPFAM" id="SSF52151">
    <property type="entry name" value="FabD/lysophospholipase-like"/>
    <property type="match status" value="1"/>
</dbReference>
<dbReference type="InterPro" id="IPR002641">
    <property type="entry name" value="PNPLA_dom"/>
</dbReference>
<proteinExistence type="predicted"/>
<dbReference type="GO" id="GO:0055088">
    <property type="term" value="P:lipid homeostasis"/>
    <property type="evidence" value="ECO:0007669"/>
    <property type="project" value="TreeGrafter"/>
</dbReference>